<sequence>VSSQKKLKPTLLVEPTKCVSGEVANKSSSF</sequence>
<keyword evidence="2" id="KW-1185">Reference proteome</keyword>
<proteinExistence type="predicted"/>
<accession>A0A392SXP7</accession>
<evidence type="ECO:0000313" key="2">
    <source>
        <dbReference type="Proteomes" id="UP000265520"/>
    </source>
</evidence>
<feature type="non-terminal residue" evidence="1">
    <location>
        <position position="1"/>
    </location>
</feature>
<reference evidence="1 2" key="1">
    <citation type="journal article" date="2018" name="Front. Plant Sci.">
        <title>Red Clover (Trifolium pratense) and Zigzag Clover (T. medium) - A Picture of Genomic Similarities and Differences.</title>
        <authorList>
            <person name="Dluhosova J."/>
            <person name="Istvanek J."/>
            <person name="Nedelnik J."/>
            <person name="Repkova J."/>
        </authorList>
    </citation>
    <scope>NUCLEOTIDE SEQUENCE [LARGE SCALE GENOMIC DNA]</scope>
    <source>
        <strain evidence="2">cv. 10/8</strain>
        <tissue evidence="1">Leaf</tissue>
    </source>
</reference>
<dbReference type="AlphaFoldDB" id="A0A392SXP7"/>
<protein>
    <submittedName>
        <fullName evidence="1">Uncharacterized protein</fullName>
    </submittedName>
</protein>
<comment type="caution">
    <text evidence="1">The sequence shown here is derived from an EMBL/GenBank/DDBJ whole genome shotgun (WGS) entry which is preliminary data.</text>
</comment>
<name>A0A392SXP7_9FABA</name>
<organism evidence="1 2">
    <name type="scientific">Trifolium medium</name>
    <dbReference type="NCBI Taxonomy" id="97028"/>
    <lineage>
        <taxon>Eukaryota</taxon>
        <taxon>Viridiplantae</taxon>
        <taxon>Streptophyta</taxon>
        <taxon>Embryophyta</taxon>
        <taxon>Tracheophyta</taxon>
        <taxon>Spermatophyta</taxon>
        <taxon>Magnoliopsida</taxon>
        <taxon>eudicotyledons</taxon>
        <taxon>Gunneridae</taxon>
        <taxon>Pentapetalae</taxon>
        <taxon>rosids</taxon>
        <taxon>fabids</taxon>
        <taxon>Fabales</taxon>
        <taxon>Fabaceae</taxon>
        <taxon>Papilionoideae</taxon>
        <taxon>50 kb inversion clade</taxon>
        <taxon>NPAAA clade</taxon>
        <taxon>Hologalegina</taxon>
        <taxon>IRL clade</taxon>
        <taxon>Trifolieae</taxon>
        <taxon>Trifolium</taxon>
    </lineage>
</organism>
<dbReference type="Proteomes" id="UP000265520">
    <property type="component" value="Unassembled WGS sequence"/>
</dbReference>
<dbReference type="EMBL" id="LXQA010459598">
    <property type="protein sequence ID" value="MCI53197.1"/>
    <property type="molecule type" value="Genomic_DNA"/>
</dbReference>
<evidence type="ECO:0000313" key="1">
    <source>
        <dbReference type="EMBL" id="MCI53197.1"/>
    </source>
</evidence>